<feature type="transmembrane region" description="Helical" evidence="2">
    <location>
        <begin position="20"/>
        <end position="42"/>
    </location>
</feature>
<evidence type="ECO:0000313" key="3">
    <source>
        <dbReference type="EMBL" id="MCX5463858.1"/>
    </source>
</evidence>
<keyword evidence="2" id="KW-1133">Transmembrane helix</keyword>
<feature type="region of interest" description="Disordered" evidence="1">
    <location>
        <begin position="211"/>
        <end position="277"/>
    </location>
</feature>
<feature type="compositionally biased region" description="Low complexity" evidence="1">
    <location>
        <begin position="219"/>
        <end position="237"/>
    </location>
</feature>
<evidence type="ECO:0000256" key="2">
    <source>
        <dbReference type="SAM" id="Phobius"/>
    </source>
</evidence>
<name>A0ABT3VKQ1_9BURK</name>
<evidence type="ECO:0000313" key="4">
    <source>
        <dbReference type="Proteomes" id="UP001209916"/>
    </source>
</evidence>
<protein>
    <recommendedName>
        <fullName evidence="5">Flp pilus-assembly TadG-like N-terminal domain-containing protein</fullName>
    </recommendedName>
</protein>
<dbReference type="EMBL" id="JAPKNA010000001">
    <property type="protein sequence ID" value="MCX5463858.1"/>
    <property type="molecule type" value="Genomic_DNA"/>
</dbReference>
<keyword evidence="4" id="KW-1185">Reference proteome</keyword>
<dbReference type="Proteomes" id="UP001209916">
    <property type="component" value="Unassembled WGS sequence"/>
</dbReference>
<evidence type="ECO:0000256" key="1">
    <source>
        <dbReference type="SAM" id="MobiDB-lite"/>
    </source>
</evidence>
<comment type="caution">
    <text evidence="3">The sequence shown here is derived from an EMBL/GenBank/DDBJ whole genome shotgun (WGS) entry which is preliminary data.</text>
</comment>
<organism evidence="3 4">
    <name type="scientific">Alcaligenes parafaecalis</name>
    <dbReference type="NCBI Taxonomy" id="171260"/>
    <lineage>
        <taxon>Bacteria</taxon>
        <taxon>Pseudomonadati</taxon>
        <taxon>Pseudomonadota</taxon>
        <taxon>Betaproteobacteria</taxon>
        <taxon>Burkholderiales</taxon>
        <taxon>Alcaligenaceae</taxon>
        <taxon>Alcaligenes</taxon>
    </lineage>
</organism>
<dbReference type="RefSeq" id="WP_266120506.1">
    <property type="nucleotide sequence ID" value="NZ_JAPKNA010000001.1"/>
</dbReference>
<reference evidence="3 4" key="1">
    <citation type="submission" date="2022-11" db="EMBL/GenBank/DDBJ databases">
        <title>Biodiversity and phylogenetic relationships of bacteria.</title>
        <authorList>
            <person name="Machado R.A.R."/>
            <person name="Bhat A."/>
            <person name="Loulou A."/>
            <person name="Kallel S."/>
        </authorList>
    </citation>
    <scope>NUCLEOTIDE SEQUENCE [LARGE SCALE GENOMIC DNA]</scope>
    <source>
        <strain evidence="3 4">DSM 13975</strain>
    </source>
</reference>
<keyword evidence="2" id="KW-0472">Membrane</keyword>
<gene>
    <name evidence="3" type="ORF">OSH09_06660</name>
</gene>
<proteinExistence type="predicted"/>
<sequence length="277" mass="29939">MADFSGTPHLQSGLAGSHILGALLAILLLSFLALDVLTLYSLRVRLQHSLLQAARQASVHQARPETIAQTFSQGLAAAKVPRHDQWQIQIVSPSSQAFAWHGRPSSQHEGRPAITQGWQALQAEQADRNSPSIYQANTLHLYLVYAHQAGPLSLMRLMPQLPASVANPLNSAVVWLRLEIKHPMQSDAVQWDDLPDGRVIYARQTEDQAALAVSQADWPAPLDSPDLPSPSGNDPLPTWDGKTQEPQDGLVPPNPADTGSGEGNGTPDSYAPNPACY</sequence>
<accession>A0ABT3VKQ1</accession>
<keyword evidence="2" id="KW-0812">Transmembrane</keyword>
<evidence type="ECO:0008006" key="5">
    <source>
        <dbReference type="Google" id="ProtNLM"/>
    </source>
</evidence>